<keyword evidence="1" id="KW-0472">Membrane</keyword>
<evidence type="ECO:0000256" key="1">
    <source>
        <dbReference type="SAM" id="Phobius"/>
    </source>
</evidence>
<reference evidence="3 4" key="1">
    <citation type="submission" date="2020-09" db="EMBL/GenBank/DDBJ databases">
        <title>De no assembly of potato wild relative species, Solanum commersonii.</title>
        <authorList>
            <person name="Cho K."/>
        </authorList>
    </citation>
    <scope>NUCLEOTIDE SEQUENCE [LARGE SCALE GENOMIC DNA]</scope>
    <source>
        <strain evidence="3">LZ3.2</strain>
        <tissue evidence="3">Leaf</tissue>
    </source>
</reference>
<dbReference type="Gene3D" id="2.40.50.140">
    <property type="entry name" value="Nucleic acid-binding proteins"/>
    <property type="match status" value="1"/>
</dbReference>
<dbReference type="EMBL" id="JACXVP010000005">
    <property type="protein sequence ID" value="KAG5603928.1"/>
    <property type="molecule type" value="Genomic_DNA"/>
</dbReference>
<dbReference type="Proteomes" id="UP000824120">
    <property type="component" value="Chromosome 5"/>
</dbReference>
<name>A0A9J5YVV0_SOLCO</name>
<dbReference type="PANTHER" id="PTHR46565">
    <property type="entry name" value="COLD SHOCK DOMAIN PROTEIN 2"/>
    <property type="match status" value="1"/>
</dbReference>
<dbReference type="PRINTS" id="PR00050">
    <property type="entry name" value="COLDSHOCK"/>
</dbReference>
<feature type="domain" description="CSD" evidence="2">
    <location>
        <begin position="105"/>
        <end position="137"/>
    </location>
</feature>
<keyword evidence="1" id="KW-0812">Transmembrane</keyword>
<evidence type="ECO:0000313" key="4">
    <source>
        <dbReference type="Proteomes" id="UP000824120"/>
    </source>
</evidence>
<dbReference type="OrthoDB" id="422005at2759"/>
<dbReference type="InterPro" id="IPR002059">
    <property type="entry name" value="CSP_DNA-bd"/>
</dbReference>
<gene>
    <name evidence="3" type="ORF">H5410_025420</name>
</gene>
<sequence>MKFSLIEPVFTYASPISSPALSSISYNLTNTNITLSTAYVLERLEEEVAPCAGLLLDPKGEQIFMSFFLIPATYFLVAVTVSKGTNKGIVRENGQRAKGTVKWFSDDLFVHQSGIRFEYSQSLSEGETVEFEVESGSDSRTMPVDVNWT</sequence>
<dbReference type="AlphaFoldDB" id="A0A9J5YVV0"/>
<dbReference type="GO" id="GO:0003676">
    <property type="term" value="F:nucleic acid binding"/>
    <property type="evidence" value="ECO:0007669"/>
    <property type="project" value="InterPro"/>
</dbReference>
<dbReference type="InterPro" id="IPR012340">
    <property type="entry name" value="NA-bd_OB-fold"/>
</dbReference>
<evidence type="ECO:0000313" key="3">
    <source>
        <dbReference type="EMBL" id="KAG5603928.1"/>
    </source>
</evidence>
<keyword evidence="4" id="KW-1185">Reference proteome</keyword>
<feature type="transmembrane region" description="Helical" evidence="1">
    <location>
        <begin position="63"/>
        <end position="81"/>
    </location>
</feature>
<dbReference type="Pfam" id="PF00313">
    <property type="entry name" value="CSD"/>
    <property type="match status" value="1"/>
</dbReference>
<keyword evidence="1" id="KW-1133">Transmembrane helix</keyword>
<protein>
    <recommendedName>
        <fullName evidence="2">CSD domain-containing protein</fullName>
    </recommendedName>
</protein>
<proteinExistence type="predicted"/>
<evidence type="ECO:0000259" key="2">
    <source>
        <dbReference type="Pfam" id="PF00313"/>
    </source>
</evidence>
<dbReference type="SUPFAM" id="SSF50249">
    <property type="entry name" value="Nucleic acid-binding proteins"/>
    <property type="match status" value="1"/>
</dbReference>
<dbReference type="PANTHER" id="PTHR46565:SF20">
    <property type="entry name" value="COLD SHOCK DOMAIN-CONTAINING PROTEIN 4"/>
    <property type="match status" value="1"/>
</dbReference>
<comment type="caution">
    <text evidence="3">The sequence shown here is derived from an EMBL/GenBank/DDBJ whole genome shotgun (WGS) entry which is preliminary data.</text>
</comment>
<accession>A0A9J5YVV0</accession>
<organism evidence="3 4">
    <name type="scientific">Solanum commersonii</name>
    <name type="common">Commerson's wild potato</name>
    <name type="synonym">Commerson's nightshade</name>
    <dbReference type="NCBI Taxonomy" id="4109"/>
    <lineage>
        <taxon>Eukaryota</taxon>
        <taxon>Viridiplantae</taxon>
        <taxon>Streptophyta</taxon>
        <taxon>Embryophyta</taxon>
        <taxon>Tracheophyta</taxon>
        <taxon>Spermatophyta</taxon>
        <taxon>Magnoliopsida</taxon>
        <taxon>eudicotyledons</taxon>
        <taxon>Gunneridae</taxon>
        <taxon>Pentapetalae</taxon>
        <taxon>asterids</taxon>
        <taxon>lamiids</taxon>
        <taxon>Solanales</taxon>
        <taxon>Solanaceae</taxon>
        <taxon>Solanoideae</taxon>
        <taxon>Solaneae</taxon>
        <taxon>Solanum</taxon>
    </lineage>
</organism>